<dbReference type="InterPro" id="IPR045864">
    <property type="entry name" value="aa-tRNA-synth_II/BPL/LPL"/>
</dbReference>
<gene>
    <name evidence="4" type="primary">LOC102803122</name>
</gene>
<dbReference type="Pfam" id="PF03147">
    <property type="entry name" value="FDX-ACB"/>
    <property type="match status" value="1"/>
</dbReference>
<dbReference type="RefSeq" id="XP_006820943.1">
    <property type="nucleotide sequence ID" value="XM_006820880.1"/>
</dbReference>
<dbReference type="SUPFAM" id="SSF54991">
    <property type="entry name" value="Anticodon-binding domain of PheRS"/>
    <property type="match status" value="1"/>
</dbReference>
<evidence type="ECO:0000256" key="1">
    <source>
        <dbReference type="SAM" id="MobiDB-lite"/>
    </source>
</evidence>
<dbReference type="Gene3D" id="3.30.70.380">
    <property type="entry name" value="Ferrodoxin-fold anticodon-binding domain"/>
    <property type="match status" value="1"/>
</dbReference>
<dbReference type="SMART" id="SM00896">
    <property type="entry name" value="FDX-ACB"/>
    <property type="match status" value="1"/>
</dbReference>
<feature type="compositionally biased region" description="Polar residues" evidence="1">
    <location>
        <begin position="11"/>
        <end position="20"/>
    </location>
</feature>
<dbReference type="Proteomes" id="UP000694865">
    <property type="component" value="Unplaced"/>
</dbReference>
<accession>A0ABM0MLQ2</accession>
<dbReference type="Gene3D" id="3.30.930.10">
    <property type="entry name" value="Bira Bifunctional Protein, Domain 2"/>
    <property type="match status" value="1"/>
</dbReference>
<sequence>MPHIGEKQETEMLTSTKVAEDASNQRSDYILRPTLDCSYNLMQSSELGPHPKISVLWGRTFSHCLIKPEKFPIRHELVSVFPKQYVITDALPNLELLRSLLPEKNFEIELRQISNEGQRTSGVPESWLLIEDNAVSRNSHIIVVRSKNTEMKHTVGYARTLDNATMFSYNLDVLAMLIFDVSDVRLLWSDDPRLWQQFTALVDFKCGNQLNLQSILYNDITFKSFSIYPPAYIHDISIWERSNETRLSESEFFSLMREITHHQILNVYLKDQYVHPKTGSKSRCYRMVHQSPDKALSKCKATELQIQLRAALRDRFGIYVR</sequence>
<dbReference type="InterPro" id="IPR005121">
    <property type="entry name" value="Fdx_antiC-bd"/>
</dbReference>
<dbReference type="GeneID" id="102803122"/>
<organism evidence="3 4">
    <name type="scientific">Saccoglossus kowalevskii</name>
    <name type="common">Acorn worm</name>
    <dbReference type="NCBI Taxonomy" id="10224"/>
    <lineage>
        <taxon>Eukaryota</taxon>
        <taxon>Metazoa</taxon>
        <taxon>Hemichordata</taxon>
        <taxon>Enteropneusta</taxon>
        <taxon>Harrimaniidae</taxon>
        <taxon>Saccoglossus</taxon>
    </lineage>
</organism>
<dbReference type="PROSITE" id="PS51447">
    <property type="entry name" value="FDX_ACB"/>
    <property type="match status" value="1"/>
</dbReference>
<keyword evidence="3" id="KW-1185">Reference proteome</keyword>
<name>A0ABM0MLQ2_SACKO</name>
<feature type="compositionally biased region" description="Basic and acidic residues" evidence="1">
    <location>
        <begin position="1"/>
        <end position="10"/>
    </location>
</feature>
<reference evidence="4" key="1">
    <citation type="submission" date="2025-08" db="UniProtKB">
        <authorList>
            <consortium name="RefSeq"/>
        </authorList>
    </citation>
    <scope>IDENTIFICATION</scope>
    <source>
        <tissue evidence="4">Testes</tissue>
    </source>
</reference>
<dbReference type="InterPro" id="IPR036690">
    <property type="entry name" value="Fdx_antiC-bd_sf"/>
</dbReference>
<protein>
    <submittedName>
        <fullName evidence="4">Ferredoxin-fold anticodon-binding domain-containing protein 1-like</fullName>
    </submittedName>
</protein>
<feature type="region of interest" description="Disordered" evidence="1">
    <location>
        <begin position="1"/>
        <end position="20"/>
    </location>
</feature>
<evidence type="ECO:0000259" key="2">
    <source>
        <dbReference type="PROSITE" id="PS51447"/>
    </source>
</evidence>
<proteinExistence type="predicted"/>
<evidence type="ECO:0000313" key="3">
    <source>
        <dbReference type="Proteomes" id="UP000694865"/>
    </source>
</evidence>
<evidence type="ECO:0000313" key="4">
    <source>
        <dbReference type="RefSeq" id="XP_006820943.1"/>
    </source>
</evidence>
<feature type="domain" description="FDX-ACB" evidence="2">
    <location>
        <begin position="227"/>
        <end position="321"/>
    </location>
</feature>